<keyword evidence="2" id="KW-1185">Reference proteome</keyword>
<sequence length="1025" mass="117626">MASLPACTIARNNIIDRRYEEYRKDVLCKSFFPLDKLRSYLKADKVRDILRCNCDQCKAHRKFFNDTDPLNYLYRITGVEDGTKETKDRTKTAYSLFSLLIYVQHPLLIVGFMEKERSDFLLEFSASSFTKESLKDYTGRYHANDSGGFARFASEFIKAMPEFCVPHMESGEFTHYEANVILPFIEEKEIGKKIDASGQWTSEGANGKVFKFKIYTEYQNFPHAAKVEWFARKKIETPEFKAYLEKANLRFAHDFKNKHIVKLIKAYWHGDSLNLIMPLAVTNLDHLLRDSVLDYGKKRGGPLESCNAWEQLLGVSMALRQISGLDNEKAAAAPDSIPERLCIHFDLKPDNILIDCEKTWVITDFGQAAIAYSNGRTPRVANHFGTDAYAPPEIENVNMAYGRKYDIWSLGCIILEVTAFVVLGYAGLKGSRDPETRFEGLDEVRGAKPAWQKRKDERFFYRETPLGDYVVKKEVRAFMENLENTVATRDHSGEKSKAFIRRILHLIERMLKPKVEERIDIAEVVRMLSDAIKQASPGTAVQNEAQMVPAAGESILGGPQLSSLSLWHKIEGTKEWEKACLEAFENEAGFMRLQCWANGRLPNDINFRRADVKILPLYAFWPQDHLDTSGTWIKFFMLSHGPTSELANAKFSFSENSPLEAARIVQSKLTSQSIEASFALSSVRLKQFVPVAGKVLNETLRYFKSAKAEQKAEDYIETKDLGSATIQLWIEQVDEAAANRRRKQSSSSEGTYSNRAVRVEHHYQSGYRELPPRRAVIYFHDCRFICTIKMDVNWILEENEDDPFVLYFQPNKPRRDPHFVASWIRPTPEEQADHHPAGLPLSPLVLQYFEDLDRFEADRFELRFATWEARDEFRIKYLAIKREWDLERKELEKTQGYTPVNRRPDRNPHPDLVSSGTIPKPKQKARFSFGQTALKAIMEPPPVAEPKRASLPKVDKGKGRAIDNPEDPEIYEPALQRQEYLTVPNSPASPTRTQPHLQVTRHRPGEHPREGQHITRSGRGPKKMP</sequence>
<dbReference type="Proteomes" id="UP000799755">
    <property type="component" value="Unassembled WGS sequence"/>
</dbReference>
<protein>
    <submittedName>
        <fullName evidence="1">Kinase-like protein</fullName>
    </submittedName>
</protein>
<gene>
    <name evidence="1" type="ORF">BDR25DRAFT_311755</name>
</gene>
<accession>A0ACB6R6H7</accession>
<comment type="caution">
    <text evidence="1">The sequence shown here is derived from an EMBL/GenBank/DDBJ whole genome shotgun (WGS) entry which is preliminary data.</text>
</comment>
<evidence type="ECO:0000313" key="1">
    <source>
        <dbReference type="EMBL" id="KAF2474443.1"/>
    </source>
</evidence>
<dbReference type="EMBL" id="MU003498">
    <property type="protein sequence ID" value="KAF2474443.1"/>
    <property type="molecule type" value="Genomic_DNA"/>
</dbReference>
<reference evidence="1" key="1">
    <citation type="journal article" date="2020" name="Stud. Mycol.">
        <title>101 Dothideomycetes genomes: a test case for predicting lifestyles and emergence of pathogens.</title>
        <authorList>
            <person name="Haridas S."/>
            <person name="Albert R."/>
            <person name="Binder M."/>
            <person name="Bloem J."/>
            <person name="Labutti K."/>
            <person name="Salamov A."/>
            <person name="Andreopoulos B."/>
            <person name="Baker S."/>
            <person name="Barry K."/>
            <person name="Bills G."/>
            <person name="Bluhm B."/>
            <person name="Cannon C."/>
            <person name="Castanera R."/>
            <person name="Culley D."/>
            <person name="Daum C."/>
            <person name="Ezra D."/>
            <person name="Gonzalez J."/>
            <person name="Henrissat B."/>
            <person name="Kuo A."/>
            <person name="Liang C."/>
            <person name="Lipzen A."/>
            <person name="Lutzoni F."/>
            <person name="Magnuson J."/>
            <person name="Mondo S."/>
            <person name="Nolan M."/>
            <person name="Ohm R."/>
            <person name="Pangilinan J."/>
            <person name="Park H.-J."/>
            <person name="Ramirez L."/>
            <person name="Alfaro M."/>
            <person name="Sun H."/>
            <person name="Tritt A."/>
            <person name="Yoshinaga Y."/>
            <person name="Zwiers L.-H."/>
            <person name="Turgeon B."/>
            <person name="Goodwin S."/>
            <person name="Spatafora J."/>
            <person name="Crous P."/>
            <person name="Grigoriev I."/>
        </authorList>
    </citation>
    <scope>NUCLEOTIDE SEQUENCE</scope>
    <source>
        <strain evidence="1">ATCC 200398</strain>
    </source>
</reference>
<name>A0ACB6R6H7_9PLEO</name>
<proteinExistence type="predicted"/>
<organism evidence="1 2">
    <name type="scientific">Lindgomyces ingoldianus</name>
    <dbReference type="NCBI Taxonomy" id="673940"/>
    <lineage>
        <taxon>Eukaryota</taxon>
        <taxon>Fungi</taxon>
        <taxon>Dikarya</taxon>
        <taxon>Ascomycota</taxon>
        <taxon>Pezizomycotina</taxon>
        <taxon>Dothideomycetes</taxon>
        <taxon>Pleosporomycetidae</taxon>
        <taxon>Pleosporales</taxon>
        <taxon>Lindgomycetaceae</taxon>
        <taxon>Lindgomyces</taxon>
    </lineage>
</organism>
<evidence type="ECO:0000313" key="2">
    <source>
        <dbReference type="Proteomes" id="UP000799755"/>
    </source>
</evidence>